<proteinExistence type="predicted"/>
<dbReference type="SUPFAM" id="SSF52540">
    <property type="entry name" value="P-loop containing nucleoside triphosphate hydrolases"/>
    <property type="match status" value="1"/>
</dbReference>
<name>A0A9X0WLK8_9GAMM</name>
<evidence type="ECO:0000313" key="2">
    <source>
        <dbReference type="Proteomes" id="UP001138802"/>
    </source>
</evidence>
<accession>A0A9X0WLK8</accession>
<organism evidence="1 2">
    <name type="scientific">Thiocapsa imhoffii</name>
    <dbReference type="NCBI Taxonomy" id="382777"/>
    <lineage>
        <taxon>Bacteria</taxon>
        <taxon>Pseudomonadati</taxon>
        <taxon>Pseudomonadota</taxon>
        <taxon>Gammaproteobacteria</taxon>
        <taxon>Chromatiales</taxon>
        <taxon>Chromatiaceae</taxon>
        <taxon>Thiocapsa</taxon>
    </lineage>
</organism>
<dbReference type="AlphaFoldDB" id="A0A9X0WLK8"/>
<gene>
    <name evidence="1" type="ORF">CKO25_19165</name>
</gene>
<evidence type="ECO:0000313" key="1">
    <source>
        <dbReference type="EMBL" id="MBK1646720.1"/>
    </source>
</evidence>
<dbReference type="InterPro" id="IPR027417">
    <property type="entry name" value="P-loop_NTPase"/>
</dbReference>
<dbReference type="Proteomes" id="UP001138802">
    <property type="component" value="Unassembled WGS sequence"/>
</dbReference>
<sequence length="156" mass="18019">MLSDMYSGMEKVHCMYETYEELSALPSQRINDALKKLQPCTSCMRIKDDGLESIERVRALCRKCVGVLEKELAEEVDKIRRRKKSHFYMNSGLLKFSTTHSFKGLESKVAFYLLTTNDDPELAYTTLTRAVEHLVVIDLSENNEFEEFFKANMTLA</sequence>
<keyword evidence="2" id="KW-1185">Reference proteome</keyword>
<dbReference type="Gene3D" id="3.40.50.300">
    <property type="entry name" value="P-loop containing nucleotide triphosphate hydrolases"/>
    <property type="match status" value="1"/>
</dbReference>
<reference evidence="1 2" key="1">
    <citation type="journal article" date="2020" name="Microorganisms">
        <title>Osmotic Adaptation and Compatible Solute Biosynthesis of Phototrophic Bacteria as Revealed from Genome Analyses.</title>
        <authorList>
            <person name="Imhoff J.F."/>
            <person name="Rahn T."/>
            <person name="Kunzel S."/>
            <person name="Keller A."/>
            <person name="Neulinger S.C."/>
        </authorList>
    </citation>
    <scope>NUCLEOTIDE SEQUENCE [LARGE SCALE GENOMIC DNA]</scope>
    <source>
        <strain evidence="1 2">DSM 21303</strain>
    </source>
</reference>
<comment type="caution">
    <text evidence="1">The sequence shown here is derived from an EMBL/GenBank/DDBJ whole genome shotgun (WGS) entry which is preliminary data.</text>
</comment>
<protein>
    <submittedName>
        <fullName evidence="1">Uncharacterized protein</fullName>
    </submittedName>
</protein>
<dbReference type="EMBL" id="NRSD01000032">
    <property type="protein sequence ID" value="MBK1646720.1"/>
    <property type="molecule type" value="Genomic_DNA"/>
</dbReference>